<keyword evidence="2 3" id="KW-0040">ANK repeat</keyword>
<dbReference type="Pfam" id="PF09372">
    <property type="entry name" value="PRANC"/>
    <property type="match status" value="1"/>
</dbReference>
<evidence type="ECO:0000256" key="4">
    <source>
        <dbReference type="SAM" id="Coils"/>
    </source>
</evidence>
<feature type="domain" description="PRANC" evidence="5">
    <location>
        <begin position="219"/>
        <end position="320"/>
    </location>
</feature>
<dbReference type="Gene3D" id="1.25.40.20">
    <property type="entry name" value="Ankyrin repeat-containing domain"/>
    <property type="match status" value="2"/>
</dbReference>
<feature type="coiled-coil region" evidence="4">
    <location>
        <begin position="182"/>
        <end position="209"/>
    </location>
</feature>
<name>A0A2U3RDM9_ORITS</name>
<organism evidence="6 7">
    <name type="scientific">Orientia tsutsugamushi</name>
    <name type="common">Rickettsia tsutsugamushi</name>
    <dbReference type="NCBI Taxonomy" id="784"/>
    <lineage>
        <taxon>Bacteria</taxon>
        <taxon>Pseudomonadati</taxon>
        <taxon>Pseudomonadota</taxon>
        <taxon>Alphaproteobacteria</taxon>
        <taxon>Rickettsiales</taxon>
        <taxon>Rickettsiaceae</taxon>
        <taxon>Rickettsieae</taxon>
        <taxon>Orientia</taxon>
    </lineage>
</organism>
<keyword evidence="1" id="KW-0677">Repeat</keyword>
<evidence type="ECO:0000256" key="2">
    <source>
        <dbReference type="ARBA" id="ARBA00023043"/>
    </source>
</evidence>
<evidence type="ECO:0000256" key="3">
    <source>
        <dbReference type="PROSITE-ProRule" id="PRU00023"/>
    </source>
</evidence>
<evidence type="ECO:0000313" key="6">
    <source>
        <dbReference type="EMBL" id="SPR11321.1"/>
    </source>
</evidence>
<gene>
    <name evidence="6" type="ORF">UT76HP_01926</name>
</gene>
<accession>A0A2U3RDM9</accession>
<feature type="repeat" description="ANK" evidence="3">
    <location>
        <begin position="102"/>
        <end position="134"/>
    </location>
</feature>
<keyword evidence="4" id="KW-0175">Coiled coil</keyword>
<dbReference type="PANTHER" id="PTHR24198:SF165">
    <property type="entry name" value="ANKYRIN REPEAT-CONTAINING PROTEIN-RELATED"/>
    <property type="match status" value="1"/>
</dbReference>
<proteinExistence type="predicted"/>
<evidence type="ECO:0000313" key="7">
    <source>
        <dbReference type="Proteomes" id="UP000244943"/>
    </source>
</evidence>
<feature type="repeat" description="ANK" evidence="3">
    <location>
        <begin position="35"/>
        <end position="67"/>
    </location>
</feature>
<dbReference type="SUPFAM" id="SSF48403">
    <property type="entry name" value="Ankyrin repeat"/>
    <property type="match status" value="1"/>
</dbReference>
<dbReference type="SMART" id="SM00248">
    <property type="entry name" value="ANK"/>
    <property type="match status" value="4"/>
</dbReference>
<dbReference type="PROSITE" id="PS50088">
    <property type="entry name" value="ANK_REPEAT"/>
    <property type="match status" value="3"/>
</dbReference>
<dbReference type="Proteomes" id="UP000244943">
    <property type="component" value="Chromosome I"/>
</dbReference>
<dbReference type="PRINTS" id="PR01415">
    <property type="entry name" value="ANKYRIN"/>
</dbReference>
<dbReference type="AlphaFoldDB" id="A0A2U3RDM9"/>
<dbReference type="InterPro" id="IPR036770">
    <property type="entry name" value="Ankyrin_rpt-contain_sf"/>
</dbReference>
<reference evidence="7" key="1">
    <citation type="submission" date="2018-03" db="EMBL/GenBank/DDBJ databases">
        <authorList>
            <person name="Batty M. E."/>
            <person name="Batty M E."/>
        </authorList>
    </citation>
    <scope>NUCLEOTIDE SEQUENCE [LARGE SCALE GENOMIC DNA]</scope>
</reference>
<dbReference type="InterPro" id="IPR002110">
    <property type="entry name" value="Ankyrin_rpt"/>
</dbReference>
<dbReference type="Pfam" id="PF12796">
    <property type="entry name" value="Ank_2"/>
    <property type="match status" value="2"/>
</dbReference>
<evidence type="ECO:0000259" key="5">
    <source>
        <dbReference type="Pfam" id="PF09372"/>
    </source>
</evidence>
<dbReference type="PROSITE" id="PS50297">
    <property type="entry name" value="ANK_REP_REGION"/>
    <property type="match status" value="2"/>
</dbReference>
<dbReference type="InterPro" id="IPR018272">
    <property type="entry name" value="PRANC_domain"/>
</dbReference>
<feature type="repeat" description="ANK" evidence="3">
    <location>
        <begin position="68"/>
        <end position="101"/>
    </location>
</feature>
<dbReference type="EMBL" id="LS398552">
    <property type="protein sequence ID" value="SPR11321.1"/>
    <property type="molecule type" value="Genomic_DNA"/>
</dbReference>
<protein>
    <submittedName>
        <fullName evidence="6">Ankyrin repeat-containing protein</fullName>
    </submittedName>
</protein>
<dbReference type="PANTHER" id="PTHR24198">
    <property type="entry name" value="ANKYRIN REPEAT AND PROTEIN KINASE DOMAIN-CONTAINING PROTEIN"/>
    <property type="match status" value="1"/>
</dbReference>
<evidence type="ECO:0000256" key="1">
    <source>
        <dbReference type="ARBA" id="ARBA00022737"/>
    </source>
</evidence>
<sequence>MTVLHEAAKRGDIQAVKLILIEQHGVDYINLGDMTGTTALHYAIRAESLEVTELLLIHGANPNIQNLYGHTASYYAVNVKKRIEFIKLLLAHGANPNIQDKYCSTPLHCAAHYCDIVTIKLLLKKGANLNVLDVTHSTPFADAYRMFMVDQETNKGVMQLLVTEIVKLEHLGIKISGSDLEGVNLNKQLINESKQLKELEQQCHKEIKKMKSICVSKNDSSFFDIFVVQKDINTLARCANNPDIVKCKNRFLMYSSCIEKSIEEGKVRAKLLQGAVESIDEIFESNQDASQKSQTSWLHLSQEVRLMILENLNNDDLTKLQHTDIAEAVAESEVEAGGAHAIYEGE</sequence>